<dbReference type="SUPFAM" id="SSF51695">
    <property type="entry name" value="PLC-like phosphodiesterases"/>
    <property type="match status" value="1"/>
</dbReference>
<dbReference type="PROSITE" id="PS51704">
    <property type="entry name" value="GP_PDE"/>
    <property type="match status" value="1"/>
</dbReference>
<dbReference type="Proteomes" id="UP000636110">
    <property type="component" value="Unassembled WGS sequence"/>
</dbReference>
<proteinExistence type="predicted"/>
<organism evidence="2 3">
    <name type="scientific">Pedobacter gandavensis</name>
    <dbReference type="NCBI Taxonomy" id="2679963"/>
    <lineage>
        <taxon>Bacteria</taxon>
        <taxon>Pseudomonadati</taxon>
        <taxon>Bacteroidota</taxon>
        <taxon>Sphingobacteriia</taxon>
        <taxon>Sphingobacteriales</taxon>
        <taxon>Sphingobacteriaceae</taxon>
        <taxon>Pedobacter</taxon>
    </lineage>
</organism>
<dbReference type="InterPro" id="IPR030395">
    <property type="entry name" value="GP_PDE_dom"/>
</dbReference>
<dbReference type="InterPro" id="IPR017946">
    <property type="entry name" value="PLC-like_Pdiesterase_TIM-brl"/>
</dbReference>
<evidence type="ECO:0000313" key="2">
    <source>
        <dbReference type="EMBL" id="MBB2149614.1"/>
    </source>
</evidence>
<dbReference type="Gene3D" id="3.20.20.190">
    <property type="entry name" value="Phosphatidylinositol (PI) phosphodiesterase"/>
    <property type="match status" value="1"/>
</dbReference>
<keyword evidence="3" id="KW-1185">Reference proteome</keyword>
<sequence length="302" mass="34092">MKINSLLIGLAVIGLYSSELKAQVKVISLAKYPVFSTEGHRGARGLMPENSILAMKKAIDIGVTTLEMDTHITKDQEVVVTHDDYLSPAFMLDAQGNELLSADAKKYPVYQMTYPQLKAFDLGSKYYAAFPQQEKIKTFIPRLEELIDSVQHYLKKTGKKQVFYNIETKCSPEGDGLLNPDPETFVRLLMAVVEKKRIAPFVVIQSFDKRTLQVLNEKYPEVRTSYLVSNQKSLEENLADLGFTPFILSPAYKMVNAELVKKCHDLEIKVIPWTVNSEKDIQALKDLKVDGIISDYPNLLVP</sequence>
<dbReference type="Pfam" id="PF03009">
    <property type="entry name" value="GDPD"/>
    <property type="match status" value="1"/>
</dbReference>
<feature type="domain" description="GP-PDE" evidence="1">
    <location>
        <begin position="35"/>
        <end position="302"/>
    </location>
</feature>
<comment type="caution">
    <text evidence="2">The sequence shown here is derived from an EMBL/GenBank/DDBJ whole genome shotgun (WGS) entry which is preliminary data.</text>
</comment>
<gene>
    <name evidence="2" type="ORF">GM920_11945</name>
</gene>
<accession>A0ABR6EWG4</accession>
<name>A0ABR6EWG4_9SPHI</name>
<protein>
    <submittedName>
        <fullName evidence="2">Glycerophosphodiester phosphodiesterase</fullName>
    </submittedName>
</protein>
<evidence type="ECO:0000259" key="1">
    <source>
        <dbReference type="PROSITE" id="PS51704"/>
    </source>
</evidence>
<dbReference type="PANTHER" id="PTHR46211">
    <property type="entry name" value="GLYCEROPHOSPHORYL DIESTER PHOSPHODIESTERASE"/>
    <property type="match status" value="1"/>
</dbReference>
<dbReference type="PANTHER" id="PTHR46211:SF14">
    <property type="entry name" value="GLYCEROPHOSPHODIESTER PHOSPHODIESTERASE"/>
    <property type="match status" value="1"/>
</dbReference>
<reference evidence="2 3" key="1">
    <citation type="submission" date="2019-11" db="EMBL/GenBank/DDBJ databases">
        <title>Description of Pedobacter sp. LMG 31462T.</title>
        <authorList>
            <person name="Carlier A."/>
            <person name="Qi S."/>
            <person name="Vandamme P."/>
        </authorList>
    </citation>
    <scope>NUCLEOTIDE SEQUENCE [LARGE SCALE GENOMIC DNA]</scope>
    <source>
        <strain evidence="2 3">LMG 31462</strain>
    </source>
</reference>
<evidence type="ECO:0000313" key="3">
    <source>
        <dbReference type="Proteomes" id="UP000636110"/>
    </source>
</evidence>
<dbReference type="EMBL" id="WNXC01000003">
    <property type="protein sequence ID" value="MBB2149614.1"/>
    <property type="molecule type" value="Genomic_DNA"/>
</dbReference>
<dbReference type="RefSeq" id="WP_182957418.1">
    <property type="nucleotide sequence ID" value="NZ_WNXC01000003.1"/>
</dbReference>